<organism evidence="2 3">
    <name type="scientific">Vigna mungo</name>
    <name type="common">Black gram</name>
    <name type="synonym">Phaseolus mungo</name>
    <dbReference type="NCBI Taxonomy" id="3915"/>
    <lineage>
        <taxon>Eukaryota</taxon>
        <taxon>Viridiplantae</taxon>
        <taxon>Streptophyta</taxon>
        <taxon>Embryophyta</taxon>
        <taxon>Tracheophyta</taxon>
        <taxon>Spermatophyta</taxon>
        <taxon>Magnoliopsida</taxon>
        <taxon>eudicotyledons</taxon>
        <taxon>Gunneridae</taxon>
        <taxon>Pentapetalae</taxon>
        <taxon>rosids</taxon>
        <taxon>fabids</taxon>
        <taxon>Fabales</taxon>
        <taxon>Fabaceae</taxon>
        <taxon>Papilionoideae</taxon>
        <taxon>50 kb inversion clade</taxon>
        <taxon>NPAAA clade</taxon>
        <taxon>indigoferoid/millettioid clade</taxon>
        <taxon>Phaseoleae</taxon>
        <taxon>Vigna</taxon>
    </lineage>
</organism>
<evidence type="ECO:0000313" key="2">
    <source>
        <dbReference type="EMBL" id="WVY89824.1"/>
    </source>
</evidence>
<name>A0AAQ3MF37_VIGMU</name>
<evidence type="ECO:0000313" key="3">
    <source>
        <dbReference type="Proteomes" id="UP001374535"/>
    </source>
</evidence>
<evidence type="ECO:0000256" key="1">
    <source>
        <dbReference type="SAM" id="MobiDB-lite"/>
    </source>
</evidence>
<feature type="region of interest" description="Disordered" evidence="1">
    <location>
        <begin position="98"/>
        <end position="132"/>
    </location>
</feature>
<dbReference type="EMBL" id="CP144690">
    <property type="protein sequence ID" value="WVY89824.1"/>
    <property type="molecule type" value="Genomic_DNA"/>
</dbReference>
<dbReference type="Proteomes" id="UP001374535">
    <property type="component" value="Chromosome 11"/>
</dbReference>
<keyword evidence="3" id="KW-1185">Reference proteome</keyword>
<protein>
    <submittedName>
        <fullName evidence="2">Uncharacterized protein</fullName>
    </submittedName>
</protein>
<accession>A0AAQ3MF37</accession>
<dbReference type="AlphaFoldDB" id="A0AAQ3MF37"/>
<sequence length="132" mass="14945">MSHLPDCLQNRWTKKTQMFKDCMSKILSLSDINLTSETKVTCNKANQIGKVILTCIGLKKTALGWIFSDVQKVSKRASLMKKSLMKMNEKMDEIIKNYVESSTSTEESTDKDDEISEEDSMELSKAEYGSCV</sequence>
<proteinExistence type="predicted"/>
<gene>
    <name evidence="2" type="ORF">V8G54_035338</name>
</gene>
<reference evidence="2 3" key="1">
    <citation type="journal article" date="2023" name="Life. Sci Alliance">
        <title>Evolutionary insights into 3D genome organization and epigenetic landscape of Vigna mungo.</title>
        <authorList>
            <person name="Junaid A."/>
            <person name="Singh B."/>
            <person name="Bhatia S."/>
        </authorList>
    </citation>
    <scope>NUCLEOTIDE SEQUENCE [LARGE SCALE GENOMIC DNA]</scope>
    <source>
        <strain evidence="2">Urdbean</strain>
    </source>
</reference>
<feature type="compositionally biased region" description="Acidic residues" evidence="1">
    <location>
        <begin position="107"/>
        <end position="121"/>
    </location>
</feature>